<sequence>MKREAIVWYLTYSTLFMWCKKRCFEHAKRPTTGHPSCASSMSQKTK</sequence>
<reference evidence="1" key="2">
    <citation type="journal article" date="2015" name="Fish Shellfish Immunol.">
        <title>Early steps in the European eel (Anguilla anguilla)-Vibrio vulnificus interaction in the gills: Role of the RtxA13 toxin.</title>
        <authorList>
            <person name="Callol A."/>
            <person name="Pajuelo D."/>
            <person name="Ebbesson L."/>
            <person name="Teles M."/>
            <person name="MacKenzie S."/>
            <person name="Amaro C."/>
        </authorList>
    </citation>
    <scope>NUCLEOTIDE SEQUENCE</scope>
</reference>
<name>A0A0E9X1W2_ANGAN</name>
<evidence type="ECO:0000313" key="1">
    <source>
        <dbReference type="EMBL" id="JAH95865.1"/>
    </source>
</evidence>
<accession>A0A0E9X1W2</accession>
<dbReference type="AlphaFoldDB" id="A0A0E9X1W2"/>
<protein>
    <submittedName>
        <fullName evidence="1">Uncharacterized protein</fullName>
    </submittedName>
</protein>
<reference evidence="1" key="1">
    <citation type="submission" date="2014-11" db="EMBL/GenBank/DDBJ databases">
        <authorList>
            <person name="Amaro Gonzalez C."/>
        </authorList>
    </citation>
    <scope>NUCLEOTIDE SEQUENCE</scope>
</reference>
<organism evidence="1">
    <name type="scientific">Anguilla anguilla</name>
    <name type="common">European freshwater eel</name>
    <name type="synonym">Muraena anguilla</name>
    <dbReference type="NCBI Taxonomy" id="7936"/>
    <lineage>
        <taxon>Eukaryota</taxon>
        <taxon>Metazoa</taxon>
        <taxon>Chordata</taxon>
        <taxon>Craniata</taxon>
        <taxon>Vertebrata</taxon>
        <taxon>Euteleostomi</taxon>
        <taxon>Actinopterygii</taxon>
        <taxon>Neopterygii</taxon>
        <taxon>Teleostei</taxon>
        <taxon>Anguilliformes</taxon>
        <taxon>Anguillidae</taxon>
        <taxon>Anguilla</taxon>
    </lineage>
</organism>
<proteinExistence type="predicted"/>
<dbReference type="EMBL" id="GBXM01012712">
    <property type="protein sequence ID" value="JAH95865.1"/>
    <property type="molecule type" value="Transcribed_RNA"/>
</dbReference>